<dbReference type="Gene3D" id="3.40.50.150">
    <property type="entry name" value="Vaccinia Virus protein VP39"/>
    <property type="match status" value="1"/>
</dbReference>
<dbReference type="EC" id="2.1.1.-" evidence="2"/>
<keyword evidence="2" id="KW-0808">Transferase</keyword>
<proteinExistence type="predicted"/>
<dbReference type="AlphaFoldDB" id="A0A174B801"/>
<dbReference type="InterPro" id="IPR029063">
    <property type="entry name" value="SAM-dependent_MTases_sf"/>
</dbReference>
<gene>
    <name evidence="2" type="primary">ycgJ_1</name>
    <name evidence="2" type="ORF">ERS852471_00710</name>
</gene>
<name>A0A174B801_9CLOT</name>
<dbReference type="CDD" id="cd02440">
    <property type="entry name" value="AdoMet_MTases"/>
    <property type="match status" value="1"/>
</dbReference>
<evidence type="ECO:0000313" key="2">
    <source>
        <dbReference type="EMBL" id="CUN95738.1"/>
    </source>
</evidence>
<dbReference type="EMBL" id="CYZX01000004">
    <property type="protein sequence ID" value="CUN95738.1"/>
    <property type="molecule type" value="Genomic_DNA"/>
</dbReference>
<dbReference type="Pfam" id="PF08241">
    <property type="entry name" value="Methyltransf_11"/>
    <property type="match status" value="1"/>
</dbReference>
<dbReference type="Proteomes" id="UP000095594">
    <property type="component" value="Unassembled WGS sequence"/>
</dbReference>
<dbReference type="GO" id="GO:0032259">
    <property type="term" value="P:methylation"/>
    <property type="evidence" value="ECO:0007669"/>
    <property type="project" value="UniProtKB-KW"/>
</dbReference>
<organism evidence="2 3">
    <name type="scientific">Clostridium disporicum</name>
    <dbReference type="NCBI Taxonomy" id="84024"/>
    <lineage>
        <taxon>Bacteria</taxon>
        <taxon>Bacillati</taxon>
        <taxon>Bacillota</taxon>
        <taxon>Clostridia</taxon>
        <taxon>Eubacteriales</taxon>
        <taxon>Clostridiaceae</taxon>
        <taxon>Clostridium</taxon>
    </lineage>
</organism>
<accession>A0A174B801</accession>
<dbReference type="OrthoDB" id="9810615at2"/>
<sequence length="255" mass="29316">MKLDEIYEYFNEEKRLNTSNASSIEFITTTNFIDKYLKEDSKILDIGAATGAYSLHYASKGYDVTSVEPVKRNIDILKSNVTGDMNIKVHQGNALDLSYLEDNSFDIVLCFGPLYHLKSDEDKLTAIKESKRVCKKDGKILFAYLSNDMVFVTETFIYNTKNHLLGDEYDKESFKLIDETPFCFMTVGKMDELMRKSNLNKVTQFAADGLAELMADKINEFSEAEFNEWMRFHLYTCEKTELLGYSNHIVFVASK</sequence>
<evidence type="ECO:0000313" key="3">
    <source>
        <dbReference type="Proteomes" id="UP000095594"/>
    </source>
</evidence>
<dbReference type="PANTHER" id="PTHR43464">
    <property type="entry name" value="METHYLTRANSFERASE"/>
    <property type="match status" value="1"/>
</dbReference>
<dbReference type="SUPFAM" id="SSF53335">
    <property type="entry name" value="S-adenosyl-L-methionine-dependent methyltransferases"/>
    <property type="match status" value="1"/>
</dbReference>
<dbReference type="GO" id="GO:0008757">
    <property type="term" value="F:S-adenosylmethionine-dependent methyltransferase activity"/>
    <property type="evidence" value="ECO:0007669"/>
    <property type="project" value="InterPro"/>
</dbReference>
<feature type="domain" description="Methyltransferase type 11" evidence="1">
    <location>
        <begin position="44"/>
        <end position="142"/>
    </location>
</feature>
<protein>
    <submittedName>
        <fullName evidence="2">Methyltransferase type 11</fullName>
        <ecNumber evidence="2">2.1.1.-</ecNumber>
    </submittedName>
</protein>
<evidence type="ECO:0000259" key="1">
    <source>
        <dbReference type="Pfam" id="PF08241"/>
    </source>
</evidence>
<keyword evidence="2" id="KW-0489">Methyltransferase</keyword>
<reference evidence="2 3" key="1">
    <citation type="submission" date="2015-09" db="EMBL/GenBank/DDBJ databases">
        <authorList>
            <consortium name="Pathogen Informatics"/>
        </authorList>
    </citation>
    <scope>NUCLEOTIDE SEQUENCE [LARGE SCALE GENOMIC DNA]</scope>
    <source>
        <strain evidence="2 3">2789STDY5834856</strain>
    </source>
</reference>
<dbReference type="InterPro" id="IPR013216">
    <property type="entry name" value="Methyltransf_11"/>
</dbReference>